<dbReference type="InterPro" id="IPR020565">
    <property type="entry name" value="ImidazoleglycerP_deHydtase_CS"/>
</dbReference>
<evidence type="ECO:0000313" key="11">
    <source>
        <dbReference type="Proteomes" id="UP000267821"/>
    </source>
</evidence>
<dbReference type="PANTHER" id="PTHR23133:SF2">
    <property type="entry name" value="IMIDAZOLEGLYCEROL-PHOSPHATE DEHYDRATASE"/>
    <property type="match status" value="1"/>
</dbReference>
<dbReference type="HAMAP" id="MF_00076">
    <property type="entry name" value="HisB"/>
    <property type="match status" value="1"/>
</dbReference>
<evidence type="ECO:0000256" key="5">
    <source>
        <dbReference type="ARBA" id="ARBA00016664"/>
    </source>
</evidence>
<dbReference type="AlphaFoldDB" id="A0A3N4LD37"/>
<reference evidence="10 11" key="1">
    <citation type="journal article" date="2018" name="Nat. Ecol. Evol.">
        <title>Pezizomycetes genomes reveal the molecular basis of ectomycorrhizal truffle lifestyle.</title>
        <authorList>
            <person name="Murat C."/>
            <person name="Payen T."/>
            <person name="Noel B."/>
            <person name="Kuo A."/>
            <person name="Morin E."/>
            <person name="Chen J."/>
            <person name="Kohler A."/>
            <person name="Krizsan K."/>
            <person name="Balestrini R."/>
            <person name="Da Silva C."/>
            <person name="Montanini B."/>
            <person name="Hainaut M."/>
            <person name="Levati E."/>
            <person name="Barry K.W."/>
            <person name="Belfiori B."/>
            <person name="Cichocki N."/>
            <person name="Clum A."/>
            <person name="Dockter R.B."/>
            <person name="Fauchery L."/>
            <person name="Guy J."/>
            <person name="Iotti M."/>
            <person name="Le Tacon F."/>
            <person name="Lindquist E.A."/>
            <person name="Lipzen A."/>
            <person name="Malagnac F."/>
            <person name="Mello A."/>
            <person name="Molinier V."/>
            <person name="Miyauchi S."/>
            <person name="Poulain J."/>
            <person name="Riccioni C."/>
            <person name="Rubini A."/>
            <person name="Sitrit Y."/>
            <person name="Splivallo R."/>
            <person name="Traeger S."/>
            <person name="Wang M."/>
            <person name="Zifcakova L."/>
            <person name="Wipf D."/>
            <person name="Zambonelli A."/>
            <person name="Paolocci F."/>
            <person name="Nowrousian M."/>
            <person name="Ottonello S."/>
            <person name="Baldrian P."/>
            <person name="Spatafora J.W."/>
            <person name="Henrissat B."/>
            <person name="Nagy L.G."/>
            <person name="Aury J.M."/>
            <person name="Wincker P."/>
            <person name="Grigoriev I.V."/>
            <person name="Bonfante P."/>
            <person name="Martin F.M."/>
        </authorList>
    </citation>
    <scope>NUCLEOTIDE SEQUENCE [LARGE SCALE GENOMIC DNA]</scope>
    <source>
        <strain evidence="10 11">ATCC MYA-4762</strain>
    </source>
</reference>
<keyword evidence="6" id="KW-0028">Amino-acid biosynthesis</keyword>
<dbReference type="GO" id="GO:0000105">
    <property type="term" value="P:L-histidine biosynthetic process"/>
    <property type="evidence" value="ECO:0007669"/>
    <property type="project" value="UniProtKB-UniPathway"/>
</dbReference>
<dbReference type="EMBL" id="ML121567">
    <property type="protein sequence ID" value="RPB20797.1"/>
    <property type="molecule type" value="Genomic_DNA"/>
</dbReference>
<dbReference type="CDD" id="cd07914">
    <property type="entry name" value="IGPD"/>
    <property type="match status" value="1"/>
</dbReference>
<sequence>MSTSAPPRTAYTTRRTKETTITLALSLDGGLLTTVIPTDSPLHPTLHPSPFESHHASQYSPTQSIHIHTGIGFLDHLLHALAKHSGWSLHLLCTGDLIIDDHHTAEDVALALGSAFSTALRPLTGLARFSHAYAPLDESLSRAVVDLSSRPSAHLNIPFKREKVGDLSTEMIEHVFESFAQEAGITLHVDLITGKNDHHKAESAFKALALALRGACTRTGGMEVPSTKGVLF</sequence>
<dbReference type="FunCoup" id="A0A3N4LD37">
    <property type="interactions" value="220"/>
</dbReference>
<dbReference type="Gene3D" id="3.30.230.40">
    <property type="entry name" value="Imidazole glycerol phosphate dehydratase, domain 1"/>
    <property type="match status" value="2"/>
</dbReference>
<dbReference type="FunFam" id="3.30.230.40:FF:000005">
    <property type="entry name" value="Imidazoleglycerol-phosphate dehydratase"/>
    <property type="match status" value="1"/>
</dbReference>
<accession>A0A3N4LD37</accession>
<dbReference type="PROSITE" id="PS00955">
    <property type="entry name" value="IGP_DEHYDRATASE_2"/>
    <property type="match status" value="1"/>
</dbReference>
<evidence type="ECO:0000256" key="3">
    <source>
        <dbReference type="ARBA" id="ARBA00007481"/>
    </source>
</evidence>
<dbReference type="GO" id="GO:0004424">
    <property type="term" value="F:imidazoleglycerol-phosphate dehydratase activity"/>
    <property type="evidence" value="ECO:0007669"/>
    <property type="project" value="UniProtKB-EC"/>
</dbReference>
<dbReference type="EC" id="4.2.1.19" evidence="4 9"/>
<dbReference type="InterPro" id="IPR020568">
    <property type="entry name" value="Ribosomal_Su5_D2-typ_SF"/>
</dbReference>
<dbReference type="InterPro" id="IPR038494">
    <property type="entry name" value="IGPD_sf"/>
</dbReference>
<comment type="catalytic activity">
    <reaction evidence="1 9">
        <text>D-erythro-1-(imidazol-4-yl)glycerol 3-phosphate = 3-(imidazol-4-yl)-2-oxopropyl phosphate + H2O</text>
        <dbReference type="Rhea" id="RHEA:11040"/>
        <dbReference type="ChEBI" id="CHEBI:15377"/>
        <dbReference type="ChEBI" id="CHEBI:57766"/>
        <dbReference type="ChEBI" id="CHEBI:58278"/>
        <dbReference type="EC" id="4.2.1.19"/>
    </reaction>
</comment>
<evidence type="ECO:0000256" key="4">
    <source>
        <dbReference type="ARBA" id="ARBA00012075"/>
    </source>
</evidence>
<dbReference type="PANTHER" id="PTHR23133">
    <property type="entry name" value="IMIDAZOLEGLYCEROL-PHOSPHATE DEHYDRATASE HIS7"/>
    <property type="match status" value="1"/>
</dbReference>
<evidence type="ECO:0000313" key="10">
    <source>
        <dbReference type="EMBL" id="RPB20797.1"/>
    </source>
</evidence>
<dbReference type="Pfam" id="PF00475">
    <property type="entry name" value="IGPD"/>
    <property type="match status" value="1"/>
</dbReference>
<evidence type="ECO:0000256" key="7">
    <source>
        <dbReference type="ARBA" id="ARBA00023102"/>
    </source>
</evidence>
<dbReference type="UniPathway" id="UPA00031">
    <property type="reaction ID" value="UER00011"/>
</dbReference>
<evidence type="ECO:0000256" key="6">
    <source>
        <dbReference type="ARBA" id="ARBA00022605"/>
    </source>
</evidence>
<dbReference type="OrthoDB" id="447729at2759"/>
<comment type="pathway">
    <text evidence="2 9">Amino-acid biosynthesis; L-histidine biosynthesis; L-histidine from 5-phospho-alpha-D-ribose 1-diphosphate: step 6/9.</text>
</comment>
<evidence type="ECO:0000256" key="8">
    <source>
        <dbReference type="ARBA" id="ARBA00023239"/>
    </source>
</evidence>
<keyword evidence="8 9" id="KW-0456">Lyase</keyword>
<evidence type="ECO:0000256" key="9">
    <source>
        <dbReference type="RuleBase" id="RU000598"/>
    </source>
</evidence>
<dbReference type="InParanoid" id="A0A3N4LD37"/>
<dbReference type="PROSITE" id="PS00954">
    <property type="entry name" value="IGP_DEHYDRATASE_1"/>
    <property type="match status" value="1"/>
</dbReference>
<dbReference type="STRING" id="1051890.A0A3N4LD37"/>
<evidence type="ECO:0000256" key="2">
    <source>
        <dbReference type="ARBA" id="ARBA00005047"/>
    </source>
</evidence>
<dbReference type="FunFam" id="3.30.230.40:FF:000001">
    <property type="entry name" value="Imidazoleglycerol-phosphate dehydratase HisB"/>
    <property type="match status" value="1"/>
</dbReference>
<evidence type="ECO:0000256" key="1">
    <source>
        <dbReference type="ARBA" id="ARBA00001723"/>
    </source>
</evidence>
<keyword evidence="11" id="KW-1185">Reference proteome</keyword>
<organism evidence="10 11">
    <name type="scientific">Terfezia boudieri ATCC MYA-4762</name>
    <dbReference type="NCBI Taxonomy" id="1051890"/>
    <lineage>
        <taxon>Eukaryota</taxon>
        <taxon>Fungi</taxon>
        <taxon>Dikarya</taxon>
        <taxon>Ascomycota</taxon>
        <taxon>Pezizomycotina</taxon>
        <taxon>Pezizomycetes</taxon>
        <taxon>Pezizales</taxon>
        <taxon>Pezizaceae</taxon>
        <taxon>Terfezia</taxon>
    </lineage>
</organism>
<proteinExistence type="inferred from homology"/>
<gene>
    <name evidence="10" type="ORF">L211DRAFT_828813</name>
</gene>
<dbReference type="Proteomes" id="UP000267821">
    <property type="component" value="Unassembled WGS sequence"/>
</dbReference>
<comment type="similarity">
    <text evidence="3 9">Belongs to the imidazoleglycerol-phosphate dehydratase family.</text>
</comment>
<dbReference type="SUPFAM" id="SSF54211">
    <property type="entry name" value="Ribosomal protein S5 domain 2-like"/>
    <property type="match status" value="2"/>
</dbReference>
<name>A0A3N4LD37_9PEZI</name>
<dbReference type="InterPro" id="IPR000807">
    <property type="entry name" value="ImidazoleglycerolP_deHydtase"/>
</dbReference>
<protein>
    <recommendedName>
        <fullName evidence="5 9">Imidazoleglycerol-phosphate dehydratase</fullName>
        <ecNumber evidence="4 9">4.2.1.19</ecNumber>
    </recommendedName>
</protein>
<keyword evidence="7 9" id="KW-0368">Histidine biosynthesis</keyword>